<dbReference type="RefSeq" id="WP_228141108.1">
    <property type="nucleotide sequence ID" value="NZ_CP043309.1"/>
</dbReference>
<dbReference type="Proteomes" id="UP001244586">
    <property type="component" value="Plasmid pAYTCM-1"/>
</dbReference>
<protein>
    <submittedName>
        <fullName evidence="1">Uncharacterized protein</fullName>
    </submittedName>
</protein>
<gene>
    <name evidence="1" type="ORF">QBJ73_18355</name>
</gene>
<reference evidence="1 2" key="1">
    <citation type="submission" date="2023-04" db="EMBL/GenBank/DDBJ databases">
        <title>Acinetobacter johnsonii isolate AYTCM encoding NDM-1, OXA-58 and PER-1.</title>
        <authorList>
            <person name="Tian C."/>
            <person name="Wang S."/>
            <person name="Fan X."/>
            <person name="Xia D."/>
        </authorList>
    </citation>
    <scope>NUCLEOTIDE SEQUENCE [LARGE SCALE GENOMIC DNA]</scope>
    <source>
        <strain evidence="1 2">AYTCM</strain>
        <plasmid evidence="1 2">pAYTCM-1</plasmid>
    </source>
</reference>
<organism evidence="1 2">
    <name type="scientific">Acinetobacter johnsonii</name>
    <dbReference type="NCBI Taxonomy" id="40214"/>
    <lineage>
        <taxon>Bacteria</taxon>
        <taxon>Pseudomonadati</taxon>
        <taxon>Pseudomonadota</taxon>
        <taxon>Gammaproteobacteria</taxon>
        <taxon>Moraxellales</taxon>
        <taxon>Moraxellaceae</taxon>
        <taxon>Acinetobacter</taxon>
    </lineage>
</organism>
<keyword evidence="1" id="KW-0614">Plasmid</keyword>
<accession>A0AAJ6IIY5</accession>
<dbReference type="EMBL" id="CP121777">
    <property type="protein sequence ID" value="WMG19767.1"/>
    <property type="molecule type" value="Genomic_DNA"/>
</dbReference>
<proteinExistence type="predicted"/>
<geneLocation type="plasmid" evidence="1 2">
    <name>pAYTCM-1</name>
</geneLocation>
<name>A0AAJ6IIY5_ACIJO</name>
<evidence type="ECO:0000313" key="2">
    <source>
        <dbReference type="Proteomes" id="UP001244586"/>
    </source>
</evidence>
<evidence type="ECO:0000313" key="1">
    <source>
        <dbReference type="EMBL" id="WMG19767.1"/>
    </source>
</evidence>
<sequence>MAENSLKKGQYTRFSNKIGLYSANQENVGFIKNNSNVVINFPFKDAVLVGGMSREDVKTTEKFLHQEVDSKDIDTLFEPKVLTNPEYYSATNETEFEFFDENGELKENLLIKGNNLLALYSLREKLANKVKLLYLDPPYLNAPKTFM</sequence>
<keyword evidence="2" id="KW-1185">Reference proteome</keyword>
<dbReference type="AlphaFoldDB" id="A0AAJ6IIY5"/>